<reference evidence="1 2" key="1">
    <citation type="journal article" date="2024" name="Plant Biotechnol. J.">
        <title>Genome and CRISPR/Cas9 system of a widespread forest tree (Populus alba) in the world.</title>
        <authorList>
            <person name="Liu Y.J."/>
            <person name="Jiang P.F."/>
            <person name="Han X.M."/>
            <person name="Li X.Y."/>
            <person name="Wang H.M."/>
            <person name="Wang Y.J."/>
            <person name="Wang X.X."/>
            <person name="Zeng Q.Y."/>
        </authorList>
    </citation>
    <scope>NUCLEOTIDE SEQUENCE [LARGE SCALE GENOMIC DNA]</scope>
    <source>
        <strain evidence="2">cv. PAL-ZL1</strain>
    </source>
</reference>
<keyword evidence="2" id="KW-1185">Reference proteome</keyword>
<sequence length="104" mass="11433">MENMMIATSKVSVMASNNNVLLVHEYLSFNCSGLTFCTKLTGALHEDYCGRATFKYRVRILSFASAAAAMYAYGSVAVLVLWTGATARLPIELYITYGLWLTSS</sequence>
<proteinExistence type="predicted"/>
<comment type="caution">
    <text evidence="1">The sequence shown here is derived from an EMBL/GenBank/DDBJ whole genome shotgun (WGS) entry which is preliminary data.</text>
</comment>
<evidence type="ECO:0000313" key="1">
    <source>
        <dbReference type="EMBL" id="KAL3611355.1"/>
    </source>
</evidence>
<gene>
    <name evidence="1" type="ORF">D5086_002375</name>
</gene>
<organism evidence="1 2">
    <name type="scientific">Populus alba</name>
    <name type="common">White poplar</name>
    <dbReference type="NCBI Taxonomy" id="43335"/>
    <lineage>
        <taxon>Eukaryota</taxon>
        <taxon>Viridiplantae</taxon>
        <taxon>Streptophyta</taxon>
        <taxon>Embryophyta</taxon>
        <taxon>Tracheophyta</taxon>
        <taxon>Spermatophyta</taxon>
        <taxon>Magnoliopsida</taxon>
        <taxon>eudicotyledons</taxon>
        <taxon>Gunneridae</taxon>
        <taxon>Pentapetalae</taxon>
        <taxon>rosids</taxon>
        <taxon>fabids</taxon>
        <taxon>Malpighiales</taxon>
        <taxon>Salicaceae</taxon>
        <taxon>Saliceae</taxon>
        <taxon>Populus</taxon>
    </lineage>
</organism>
<accession>A0ACC4D2Y8</accession>
<evidence type="ECO:0000313" key="2">
    <source>
        <dbReference type="Proteomes" id="UP000309997"/>
    </source>
</evidence>
<protein>
    <submittedName>
        <fullName evidence="1">Uncharacterized protein</fullName>
    </submittedName>
</protein>
<dbReference type="EMBL" id="RCHU02000001">
    <property type="protein sequence ID" value="KAL3611355.1"/>
    <property type="molecule type" value="Genomic_DNA"/>
</dbReference>
<name>A0ACC4D2Y8_POPAL</name>
<dbReference type="Proteomes" id="UP000309997">
    <property type="component" value="Unassembled WGS sequence"/>
</dbReference>